<dbReference type="EMBL" id="JAFGIX010000054">
    <property type="protein sequence ID" value="MBN1573677.1"/>
    <property type="molecule type" value="Genomic_DNA"/>
</dbReference>
<evidence type="ECO:0000313" key="7">
    <source>
        <dbReference type="Proteomes" id="UP000809273"/>
    </source>
</evidence>
<dbReference type="InterPro" id="IPR020538">
    <property type="entry name" value="Hydgase_Ni_incorp_HypA/HybF_CS"/>
</dbReference>
<reference evidence="6" key="1">
    <citation type="journal article" date="2021" name="Environ. Microbiol.">
        <title>Genomic characterization of three novel Desulfobacterota classes expand the metabolic and phylogenetic diversity of the phylum.</title>
        <authorList>
            <person name="Murphy C.L."/>
            <person name="Biggerstaff J."/>
            <person name="Eichhorn A."/>
            <person name="Ewing E."/>
            <person name="Shahan R."/>
            <person name="Soriano D."/>
            <person name="Stewart S."/>
            <person name="VanMol K."/>
            <person name="Walker R."/>
            <person name="Walters P."/>
            <person name="Elshahed M.S."/>
            <person name="Youssef N.H."/>
        </authorList>
    </citation>
    <scope>NUCLEOTIDE SEQUENCE</scope>
    <source>
        <strain evidence="6">Zod_Metabat.24</strain>
    </source>
</reference>
<dbReference type="NCBIfam" id="TIGR00100">
    <property type="entry name" value="hypA"/>
    <property type="match status" value="1"/>
</dbReference>
<evidence type="ECO:0000256" key="5">
    <source>
        <dbReference type="HAMAP-Rule" id="MF_00213"/>
    </source>
</evidence>
<dbReference type="Pfam" id="PF01155">
    <property type="entry name" value="HypA"/>
    <property type="match status" value="1"/>
</dbReference>
<sequence length="115" mass="12897">MHEVSLIQSLIKIVEEHSATHGFKKVSLMRLSFGRMTHIEPKALELAFKVQSEGTVAFGATLEFKILPVIIYCFKCNKEYEVGRFEFTKCPGCGADEVQVVGGTEELQLLEMDVD</sequence>
<feature type="binding site" evidence="5">
    <location>
        <position position="90"/>
    </location>
    <ligand>
        <name>Zn(2+)</name>
        <dbReference type="ChEBI" id="CHEBI:29105"/>
    </ligand>
</feature>
<gene>
    <name evidence="5 6" type="primary">hypA</name>
    <name evidence="6" type="ORF">JW984_10830</name>
</gene>
<dbReference type="Gene3D" id="3.30.2320.80">
    <property type="match status" value="1"/>
</dbReference>
<comment type="function">
    <text evidence="5">Involved in the maturation of [NiFe] hydrogenases. Required for nickel insertion into the metal center of the hydrogenase.</text>
</comment>
<dbReference type="PANTHER" id="PTHR34535:SF3">
    <property type="entry name" value="HYDROGENASE MATURATION FACTOR HYPA"/>
    <property type="match status" value="1"/>
</dbReference>
<evidence type="ECO:0000256" key="2">
    <source>
        <dbReference type="ARBA" id="ARBA00022596"/>
    </source>
</evidence>
<feature type="binding site" evidence="5">
    <location>
        <position position="93"/>
    </location>
    <ligand>
        <name>Zn(2+)</name>
        <dbReference type="ChEBI" id="CHEBI:29105"/>
    </ligand>
</feature>
<dbReference type="GO" id="GO:0016151">
    <property type="term" value="F:nickel cation binding"/>
    <property type="evidence" value="ECO:0007669"/>
    <property type="project" value="UniProtKB-UniRule"/>
</dbReference>
<accession>A0A9D8PQ64</accession>
<dbReference type="PANTHER" id="PTHR34535">
    <property type="entry name" value="HYDROGENASE MATURATION FACTOR HYPA"/>
    <property type="match status" value="1"/>
</dbReference>
<organism evidence="6 7">
    <name type="scientific">Candidatus Zymogenus saltonus</name>
    <dbReference type="NCBI Taxonomy" id="2844893"/>
    <lineage>
        <taxon>Bacteria</taxon>
        <taxon>Deltaproteobacteria</taxon>
        <taxon>Candidatus Zymogenia</taxon>
        <taxon>Candidatus Zymogeniales</taxon>
        <taxon>Candidatus Zymogenaceae</taxon>
        <taxon>Candidatus Zymogenus</taxon>
    </lineage>
</organism>
<protein>
    <recommendedName>
        <fullName evidence="5">Hydrogenase maturation factor HypA</fullName>
    </recommendedName>
</protein>
<evidence type="ECO:0000256" key="3">
    <source>
        <dbReference type="ARBA" id="ARBA00022723"/>
    </source>
</evidence>
<keyword evidence="2 5" id="KW-0533">Nickel</keyword>
<feature type="binding site" evidence="5">
    <location>
        <position position="76"/>
    </location>
    <ligand>
        <name>Zn(2+)</name>
        <dbReference type="ChEBI" id="CHEBI:29105"/>
    </ligand>
</feature>
<dbReference type="GO" id="GO:0008270">
    <property type="term" value="F:zinc ion binding"/>
    <property type="evidence" value="ECO:0007669"/>
    <property type="project" value="UniProtKB-UniRule"/>
</dbReference>
<feature type="binding site" evidence="5">
    <location>
        <position position="73"/>
    </location>
    <ligand>
        <name>Zn(2+)</name>
        <dbReference type="ChEBI" id="CHEBI:29105"/>
    </ligand>
</feature>
<dbReference type="InterPro" id="IPR000688">
    <property type="entry name" value="HypA/HybF"/>
</dbReference>
<evidence type="ECO:0000256" key="1">
    <source>
        <dbReference type="ARBA" id="ARBA00010748"/>
    </source>
</evidence>
<comment type="caution">
    <text evidence="6">The sequence shown here is derived from an EMBL/GenBank/DDBJ whole genome shotgun (WGS) entry which is preliminary data.</text>
</comment>
<name>A0A9D8PQ64_9DELT</name>
<evidence type="ECO:0000313" key="6">
    <source>
        <dbReference type="EMBL" id="MBN1573677.1"/>
    </source>
</evidence>
<dbReference type="AlphaFoldDB" id="A0A9D8PQ64"/>
<evidence type="ECO:0000256" key="4">
    <source>
        <dbReference type="ARBA" id="ARBA00022833"/>
    </source>
</evidence>
<dbReference type="PROSITE" id="PS01249">
    <property type="entry name" value="HYPA"/>
    <property type="match status" value="1"/>
</dbReference>
<dbReference type="PIRSF" id="PIRSF004761">
    <property type="entry name" value="Hydrgn_mat_HypA"/>
    <property type="match status" value="1"/>
</dbReference>
<comment type="similarity">
    <text evidence="1 5">Belongs to the HypA/HybF family.</text>
</comment>
<keyword evidence="4 5" id="KW-0862">Zinc</keyword>
<dbReference type="HAMAP" id="MF_00213">
    <property type="entry name" value="HypA_HybF"/>
    <property type="match status" value="1"/>
</dbReference>
<keyword evidence="3 5" id="KW-0479">Metal-binding</keyword>
<proteinExistence type="inferred from homology"/>
<feature type="binding site" evidence="5">
    <location>
        <position position="2"/>
    </location>
    <ligand>
        <name>Ni(2+)</name>
        <dbReference type="ChEBI" id="CHEBI:49786"/>
    </ligand>
</feature>
<dbReference type="Proteomes" id="UP000809273">
    <property type="component" value="Unassembled WGS sequence"/>
</dbReference>
<dbReference type="GO" id="GO:0051604">
    <property type="term" value="P:protein maturation"/>
    <property type="evidence" value="ECO:0007669"/>
    <property type="project" value="InterPro"/>
</dbReference>
<reference evidence="6" key="2">
    <citation type="submission" date="2021-01" db="EMBL/GenBank/DDBJ databases">
        <authorList>
            <person name="Hahn C.R."/>
            <person name="Youssef N.H."/>
            <person name="Elshahed M."/>
        </authorList>
    </citation>
    <scope>NUCLEOTIDE SEQUENCE</scope>
    <source>
        <strain evidence="6">Zod_Metabat.24</strain>
    </source>
</reference>